<reference evidence="1 2" key="1">
    <citation type="submission" date="2021-06" db="EMBL/GenBank/DDBJ databases">
        <authorList>
            <person name="Palmer J.M."/>
        </authorList>
    </citation>
    <scope>NUCLEOTIDE SEQUENCE [LARGE SCALE GENOMIC DNA]</scope>
    <source>
        <strain evidence="1 2">XC_2019</strain>
        <tissue evidence="1">Muscle</tissue>
    </source>
</reference>
<evidence type="ECO:0000313" key="2">
    <source>
        <dbReference type="Proteomes" id="UP001434883"/>
    </source>
</evidence>
<name>A0ABV0RKY2_9TELE</name>
<comment type="caution">
    <text evidence="1">The sequence shown here is derived from an EMBL/GenBank/DDBJ whole genome shotgun (WGS) entry which is preliminary data.</text>
</comment>
<sequence>MVQLKRQVTAYRLFSDGLENQPRIEILYQFQKPRGRVETRSRTVEEFCFSTSVSPLPLLILISGRKFTAKSERDVIEGKTLLFSMKSSQAPGVERGWLATKGLVFVAAQCATLLHGSATHANDRPGEKGVLMSGPSPKCSSNTSMVYRMMRARVKRWRQMGDVAAT</sequence>
<dbReference type="EMBL" id="JAHRIN010050762">
    <property type="protein sequence ID" value="MEQ2208839.1"/>
    <property type="molecule type" value="Genomic_DNA"/>
</dbReference>
<keyword evidence="2" id="KW-1185">Reference proteome</keyword>
<evidence type="ECO:0000313" key="1">
    <source>
        <dbReference type="EMBL" id="MEQ2208839.1"/>
    </source>
</evidence>
<gene>
    <name evidence="1" type="ORF">XENOCAPTIV_016844</name>
</gene>
<dbReference type="Proteomes" id="UP001434883">
    <property type="component" value="Unassembled WGS sequence"/>
</dbReference>
<protein>
    <submittedName>
        <fullName evidence="1">Uncharacterized protein</fullName>
    </submittedName>
</protein>
<accession>A0ABV0RKY2</accession>
<organism evidence="1 2">
    <name type="scientific">Xenoophorus captivus</name>
    <dbReference type="NCBI Taxonomy" id="1517983"/>
    <lineage>
        <taxon>Eukaryota</taxon>
        <taxon>Metazoa</taxon>
        <taxon>Chordata</taxon>
        <taxon>Craniata</taxon>
        <taxon>Vertebrata</taxon>
        <taxon>Euteleostomi</taxon>
        <taxon>Actinopterygii</taxon>
        <taxon>Neopterygii</taxon>
        <taxon>Teleostei</taxon>
        <taxon>Neoteleostei</taxon>
        <taxon>Acanthomorphata</taxon>
        <taxon>Ovalentaria</taxon>
        <taxon>Atherinomorphae</taxon>
        <taxon>Cyprinodontiformes</taxon>
        <taxon>Goodeidae</taxon>
        <taxon>Xenoophorus</taxon>
    </lineage>
</organism>
<proteinExistence type="predicted"/>